<feature type="region of interest" description="Disordered" evidence="1">
    <location>
        <begin position="198"/>
        <end position="224"/>
    </location>
</feature>
<evidence type="ECO:0000256" key="1">
    <source>
        <dbReference type="SAM" id="MobiDB-lite"/>
    </source>
</evidence>
<dbReference type="PROSITE" id="PS51257">
    <property type="entry name" value="PROKAR_LIPOPROTEIN"/>
    <property type="match status" value="1"/>
</dbReference>
<keyword evidence="4" id="KW-1185">Reference proteome</keyword>
<comment type="caution">
    <text evidence="3">The sequence shown here is derived from an EMBL/GenBank/DDBJ whole genome shotgun (WGS) entry which is preliminary data.</text>
</comment>
<evidence type="ECO:0000313" key="3">
    <source>
        <dbReference type="EMBL" id="KJL45268.1"/>
    </source>
</evidence>
<gene>
    <name evidence="3" type="ORF">RS82_00298</name>
</gene>
<organism evidence="3 4">
    <name type="scientific">Microbacterium trichothecenolyticum</name>
    <name type="common">Aureobacterium trichothecenolyticum</name>
    <dbReference type="NCBI Taxonomy" id="69370"/>
    <lineage>
        <taxon>Bacteria</taxon>
        <taxon>Bacillati</taxon>
        <taxon>Actinomycetota</taxon>
        <taxon>Actinomycetes</taxon>
        <taxon>Micrococcales</taxon>
        <taxon>Microbacteriaceae</taxon>
        <taxon>Microbacterium</taxon>
    </lineage>
</organism>
<reference evidence="3 4" key="1">
    <citation type="submission" date="2015-02" db="EMBL/GenBank/DDBJ databases">
        <title>Draft genome sequences of ten Microbacterium spp. with emphasis on heavy metal contaminated environments.</title>
        <authorList>
            <person name="Corretto E."/>
        </authorList>
    </citation>
    <scope>NUCLEOTIDE SEQUENCE [LARGE SCALE GENOMIC DNA]</scope>
    <source>
        <strain evidence="3 4">DSM 8608</strain>
    </source>
</reference>
<dbReference type="RefSeq" id="WP_045296425.1">
    <property type="nucleotide sequence ID" value="NZ_JYJA01000019.1"/>
</dbReference>
<sequence length="346" mass="35932">MPRIRPSLIVLAAAAVALVGCASGPQSLTPSEIVAEIACASTDPLGGDPGRAGPMPDHFEPVAAVRCVPFQTVEDDEGIWSVILRERLEGDLTALLRAQAEPDDARSPGPCAAIAIIAPQIWLTDAAGRGIRVRYPADGCSQPKLDLIGDALAELAVVQTDEEQRTLTQPRAALESGCAPTWSARPLQIAAPEELEEWEGTLDAPAPAPSSTGIQTIPWAPPRTPAPGEVETLRLCAYSTDDAANPSATPAPGSTTWVTVDAEGTAWFTGSRQLDAAETRAVLGAAASAQPLPEACDDIPGSLVVLDADEEGKAPITVELDGCRRLIVDHIATYAAPPALVEMLGG</sequence>
<accession>A0A0M2HF47</accession>
<dbReference type="EMBL" id="JYJA01000019">
    <property type="protein sequence ID" value="KJL45268.1"/>
    <property type="molecule type" value="Genomic_DNA"/>
</dbReference>
<feature type="signal peptide" evidence="2">
    <location>
        <begin position="1"/>
        <end position="22"/>
    </location>
</feature>
<protein>
    <submittedName>
        <fullName evidence="3">Uncharacterized protein</fullName>
    </submittedName>
</protein>
<feature type="chain" id="PRO_5005633903" evidence="2">
    <location>
        <begin position="23"/>
        <end position="346"/>
    </location>
</feature>
<proteinExistence type="predicted"/>
<dbReference type="PATRIC" id="fig|69370.6.peg.313"/>
<name>A0A0M2HF47_MICTR</name>
<dbReference type="Proteomes" id="UP000034098">
    <property type="component" value="Unassembled WGS sequence"/>
</dbReference>
<dbReference type="OrthoDB" id="4457696at2"/>
<evidence type="ECO:0000313" key="4">
    <source>
        <dbReference type="Proteomes" id="UP000034098"/>
    </source>
</evidence>
<dbReference type="AlphaFoldDB" id="A0A0M2HF47"/>
<keyword evidence="2" id="KW-0732">Signal</keyword>
<evidence type="ECO:0000256" key="2">
    <source>
        <dbReference type="SAM" id="SignalP"/>
    </source>
</evidence>